<reference evidence="2" key="1">
    <citation type="submission" date="2020-10" db="EMBL/GenBank/DDBJ databases">
        <authorList>
            <person name="Han B."/>
            <person name="Lu T."/>
            <person name="Zhao Q."/>
            <person name="Huang X."/>
            <person name="Zhao Y."/>
        </authorList>
    </citation>
    <scope>NUCLEOTIDE SEQUENCE</scope>
</reference>
<proteinExistence type="predicted"/>
<comment type="caution">
    <text evidence="2">The sequence shown here is derived from an EMBL/GenBank/DDBJ whole genome shotgun (WGS) entry which is preliminary data.</text>
</comment>
<evidence type="ECO:0000313" key="2">
    <source>
        <dbReference type="EMBL" id="CAD6336515.1"/>
    </source>
</evidence>
<keyword evidence="3" id="KW-1185">Reference proteome</keyword>
<evidence type="ECO:0000256" key="1">
    <source>
        <dbReference type="SAM" id="MobiDB-lite"/>
    </source>
</evidence>
<name>A0A811S2C8_9POAL</name>
<feature type="region of interest" description="Disordered" evidence="1">
    <location>
        <begin position="1"/>
        <end position="37"/>
    </location>
</feature>
<gene>
    <name evidence="2" type="ORF">NCGR_LOCUS60613</name>
</gene>
<accession>A0A811S2C8</accession>
<sequence>MKVATGRGGRISASLARGGRISASPARGGRMSAPTAAGCRSCASTDRDGRISTLLGKGCRIWVLPCPTRPWREPAALAGPIFIPLAPGWKKMGGHFVGRLLHLDNEADRKSRFPKRWFPSTKMQRRFNKLLNDIGTDLVNLLPSLETGGFSTVPILVESPLVDCSH</sequence>
<protein>
    <submittedName>
        <fullName evidence="2">Uncharacterized protein</fullName>
    </submittedName>
</protein>
<evidence type="ECO:0000313" key="3">
    <source>
        <dbReference type="Proteomes" id="UP000604825"/>
    </source>
</evidence>
<dbReference type="Proteomes" id="UP000604825">
    <property type="component" value="Unassembled WGS sequence"/>
</dbReference>
<organism evidence="2 3">
    <name type="scientific">Miscanthus lutarioriparius</name>
    <dbReference type="NCBI Taxonomy" id="422564"/>
    <lineage>
        <taxon>Eukaryota</taxon>
        <taxon>Viridiplantae</taxon>
        <taxon>Streptophyta</taxon>
        <taxon>Embryophyta</taxon>
        <taxon>Tracheophyta</taxon>
        <taxon>Spermatophyta</taxon>
        <taxon>Magnoliopsida</taxon>
        <taxon>Liliopsida</taxon>
        <taxon>Poales</taxon>
        <taxon>Poaceae</taxon>
        <taxon>PACMAD clade</taxon>
        <taxon>Panicoideae</taxon>
        <taxon>Andropogonodae</taxon>
        <taxon>Andropogoneae</taxon>
        <taxon>Saccharinae</taxon>
        <taxon>Miscanthus</taxon>
    </lineage>
</organism>
<dbReference type="EMBL" id="CAJGYO010000018">
    <property type="protein sequence ID" value="CAD6336515.1"/>
    <property type="molecule type" value="Genomic_DNA"/>
</dbReference>
<dbReference type="AlphaFoldDB" id="A0A811S2C8"/>